<sequence>MIVNKLISDQKCDGKSAHFHRQMCVNDNSQEAFLICLRIHKFEITLYFVIIKHINLFSGSNLQPCTHGSACKAFVLNAYLRTRLGKPINSGIPEFKQNYSTFQDLNETFVLLYPIIDRIRKNSIHFFRKLLT</sequence>
<accession>W6UYR1</accession>
<reference evidence="1 2" key="1">
    <citation type="journal article" date="2013" name="Nat. Genet.">
        <title>The genome of the hydatid tapeworm Echinococcus granulosus.</title>
        <authorList>
            <person name="Zheng H."/>
            <person name="Zhang W."/>
            <person name="Zhang L."/>
            <person name="Zhang Z."/>
            <person name="Li J."/>
            <person name="Lu G."/>
            <person name="Zhu Y."/>
            <person name="Wang Y."/>
            <person name="Huang Y."/>
            <person name="Liu J."/>
            <person name="Kang H."/>
            <person name="Chen J."/>
            <person name="Wang L."/>
            <person name="Chen A."/>
            <person name="Yu S."/>
            <person name="Gao Z."/>
            <person name="Jin L."/>
            <person name="Gu W."/>
            <person name="Wang Z."/>
            <person name="Zhao L."/>
            <person name="Shi B."/>
            <person name="Wen H."/>
            <person name="Lin R."/>
            <person name="Jones M.K."/>
            <person name="Brejova B."/>
            <person name="Vinar T."/>
            <person name="Zhao G."/>
            <person name="McManus D.P."/>
            <person name="Chen Z."/>
            <person name="Zhou Y."/>
            <person name="Wang S."/>
        </authorList>
    </citation>
    <scope>NUCLEOTIDE SEQUENCE [LARGE SCALE GENOMIC DNA]</scope>
</reference>
<evidence type="ECO:0000313" key="1">
    <source>
        <dbReference type="EMBL" id="EUB63792.1"/>
    </source>
</evidence>
<evidence type="ECO:0000313" key="2">
    <source>
        <dbReference type="Proteomes" id="UP000019149"/>
    </source>
</evidence>
<name>W6UYR1_ECHGR</name>
<protein>
    <submittedName>
        <fullName evidence="1">Uncharacterized protein</fullName>
    </submittedName>
</protein>
<dbReference type="GeneID" id="36337130"/>
<dbReference type="CTD" id="36337130"/>
<comment type="caution">
    <text evidence="1">The sequence shown here is derived from an EMBL/GenBank/DDBJ whole genome shotgun (WGS) entry which is preliminary data.</text>
</comment>
<organism evidence="1 2">
    <name type="scientific">Echinococcus granulosus</name>
    <name type="common">Hydatid tapeworm</name>
    <dbReference type="NCBI Taxonomy" id="6210"/>
    <lineage>
        <taxon>Eukaryota</taxon>
        <taxon>Metazoa</taxon>
        <taxon>Spiralia</taxon>
        <taxon>Lophotrochozoa</taxon>
        <taxon>Platyhelminthes</taxon>
        <taxon>Cestoda</taxon>
        <taxon>Eucestoda</taxon>
        <taxon>Cyclophyllidea</taxon>
        <taxon>Taeniidae</taxon>
        <taxon>Echinococcus</taxon>
        <taxon>Echinococcus granulosus group</taxon>
    </lineage>
</organism>
<keyword evidence="2" id="KW-1185">Reference proteome</keyword>
<dbReference type="KEGG" id="egl:EGR_01415"/>
<dbReference type="RefSeq" id="XP_024354988.1">
    <property type="nucleotide sequence ID" value="XM_024490664.1"/>
</dbReference>
<dbReference type="Proteomes" id="UP000019149">
    <property type="component" value="Unassembled WGS sequence"/>
</dbReference>
<dbReference type="AlphaFoldDB" id="W6UYR1"/>
<proteinExistence type="predicted"/>
<dbReference type="EMBL" id="APAU02000005">
    <property type="protein sequence ID" value="EUB63792.1"/>
    <property type="molecule type" value="Genomic_DNA"/>
</dbReference>
<gene>
    <name evidence="1" type="ORF">EGR_01415</name>
</gene>